<evidence type="ECO:0000313" key="3">
    <source>
        <dbReference type="Proteomes" id="UP001241169"/>
    </source>
</evidence>
<gene>
    <name evidence="2" type="ORF">CPAR01_12593</name>
</gene>
<evidence type="ECO:0008006" key="4">
    <source>
        <dbReference type="Google" id="ProtNLM"/>
    </source>
</evidence>
<keyword evidence="3" id="KW-1185">Reference proteome</keyword>
<feature type="compositionally biased region" description="Low complexity" evidence="1">
    <location>
        <begin position="36"/>
        <end position="50"/>
    </location>
</feature>
<dbReference type="GeneID" id="85380747"/>
<dbReference type="Proteomes" id="UP001241169">
    <property type="component" value="Unassembled WGS sequence"/>
</dbReference>
<name>A0ABQ9S6U3_9PEZI</name>
<reference evidence="2 3" key="1">
    <citation type="submission" date="2016-10" db="EMBL/GenBank/DDBJ databases">
        <title>The genome sequence of Colletotrichum fioriniae PJ7.</title>
        <authorList>
            <person name="Baroncelli R."/>
        </authorList>
    </citation>
    <scope>NUCLEOTIDE SEQUENCE [LARGE SCALE GENOMIC DNA]</scope>
    <source>
        <strain evidence="2 3">IMI 384185</strain>
    </source>
</reference>
<evidence type="ECO:0000313" key="2">
    <source>
        <dbReference type="EMBL" id="KAK1528035.1"/>
    </source>
</evidence>
<feature type="region of interest" description="Disordered" evidence="1">
    <location>
        <begin position="1"/>
        <end position="80"/>
    </location>
</feature>
<sequence length="139" mass="15151">MDLETKEELSLTNSSSRRRLSAPPPTGSISTSDSYGRSSRTNNTTHTGTTSEGQPGCINGALPAAGRNSPAATERSKSLSAERLKDFSAVARSESRIGPVQQEFESDPSHEFWTWSQDTQNWYHVQGTGSVLWAPHQLD</sequence>
<evidence type="ECO:0000256" key="1">
    <source>
        <dbReference type="SAM" id="MobiDB-lite"/>
    </source>
</evidence>
<dbReference type="EMBL" id="MOPA01000011">
    <property type="protein sequence ID" value="KAK1528035.1"/>
    <property type="molecule type" value="Genomic_DNA"/>
</dbReference>
<protein>
    <recommendedName>
        <fullName evidence="4">WW domain-containing protein</fullName>
    </recommendedName>
</protein>
<proteinExistence type="predicted"/>
<dbReference type="RefSeq" id="XP_060344381.1">
    <property type="nucleotide sequence ID" value="XM_060496848.1"/>
</dbReference>
<accession>A0ABQ9S6U3</accession>
<comment type="caution">
    <text evidence="2">The sequence shown here is derived from an EMBL/GenBank/DDBJ whole genome shotgun (WGS) entry which is preliminary data.</text>
</comment>
<organism evidence="2 3">
    <name type="scientific">Colletotrichum paranaense</name>
    <dbReference type="NCBI Taxonomy" id="1914294"/>
    <lineage>
        <taxon>Eukaryota</taxon>
        <taxon>Fungi</taxon>
        <taxon>Dikarya</taxon>
        <taxon>Ascomycota</taxon>
        <taxon>Pezizomycotina</taxon>
        <taxon>Sordariomycetes</taxon>
        <taxon>Hypocreomycetidae</taxon>
        <taxon>Glomerellales</taxon>
        <taxon>Glomerellaceae</taxon>
        <taxon>Colletotrichum</taxon>
        <taxon>Colletotrichum acutatum species complex</taxon>
    </lineage>
</organism>